<name>A0AC61RNC0_9BACT</name>
<evidence type="ECO:0000313" key="2">
    <source>
        <dbReference type="Proteomes" id="UP000306319"/>
    </source>
</evidence>
<protein>
    <submittedName>
        <fullName evidence="1">Uncharacterized protein</fullName>
    </submittedName>
</protein>
<dbReference type="EMBL" id="SRYB01000002">
    <property type="protein sequence ID" value="TGY80501.1"/>
    <property type="molecule type" value="Genomic_DNA"/>
</dbReference>
<evidence type="ECO:0000313" key="1">
    <source>
        <dbReference type="EMBL" id="TGY80501.1"/>
    </source>
</evidence>
<keyword evidence="2" id="KW-1185">Reference proteome</keyword>
<sequence length="66" mass="7326">MLKLLVFIPAFSLVRRDFEYYSACKGGAWQTRQGFGGKDRAESPSCSDKHRVPDLDDLTAASTFAP</sequence>
<reference evidence="1" key="1">
    <citation type="submission" date="2019-04" db="EMBL/GenBank/DDBJ databases">
        <title>Microbes associate with the intestines of laboratory mice.</title>
        <authorList>
            <person name="Navarre W."/>
            <person name="Wong E."/>
            <person name="Huang K."/>
            <person name="Tropini C."/>
            <person name="Ng K."/>
            <person name="Yu B."/>
        </authorList>
    </citation>
    <scope>NUCLEOTIDE SEQUENCE</scope>
    <source>
        <strain evidence="1">NM04_E33</strain>
    </source>
</reference>
<comment type="caution">
    <text evidence="1">The sequence shown here is derived from an EMBL/GenBank/DDBJ whole genome shotgun (WGS) entry which is preliminary data.</text>
</comment>
<gene>
    <name evidence="1" type="ORF">E5331_01905</name>
</gene>
<dbReference type="Proteomes" id="UP000306319">
    <property type="component" value="Unassembled WGS sequence"/>
</dbReference>
<proteinExistence type="predicted"/>
<organism evidence="1 2">
    <name type="scientific">Lepagella muris</name>
    <dbReference type="NCBI Taxonomy" id="3032870"/>
    <lineage>
        <taxon>Bacteria</taxon>
        <taxon>Pseudomonadati</taxon>
        <taxon>Bacteroidota</taxon>
        <taxon>Bacteroidia</taxon>
        <taxon>Bacteroidales</taxon>
        <taxon>Muribaculaceae</taxon>
        <taxon>Lepagella</taxon>
    </lineage>
</organism>
<accession>A0AC61RNC0</accession>